<dbReference type="SUPFAM" id="SSF56935">
    <property type="entry name" value="Porins"/>
    <property type="match status" value="1"/>
</dbReference>
<dbReference type="NCBIfam" id="TIGR04057">
    <property type="entry name" value="SusC_RagA_signa"/>
    <property type="match status" value="1"/>
</dbReference>
<feature type="signal peptide" evidence="8">
    <location>
        <begin position="1"/>
        <end position="23"/>
    </location>
</feature>
<dbReference type="InterPro" id="IPR039426">
    <property type="entry name" value="TonB-dep_rcpt-like"/>
</dbReference>
<keyword evidence="4 7" id="KW-0812">Transmembrane</keyword>
<proteinExistence type="inferred from homology"/>
<evidence type="ECO:0000256" key="5">
    <source>
        <dbReference type="ARBA" id="ARBA00023136"/>
    </source>
</evidence>
<evidence type="ECO:0000256" key="4">
    <source>
        <dbReference type="ARBA" id="ARBA00022692"/>
    </source>
</evidence>
<evidence type="ECO:0000259" key="9">
    <source>
        <dbReference type="Pfam" id="PF07715"/>
    </source>
</evidence>
<keyword evidence="5 7" id="KW-0472">Membrane</keyword>
<dbReference type="InterPro" id="IPR023997">
    <property type="entry name" value="TonB-dep_OMP_SusC/RagA_CS"/>
</dbReference>
<dbReference type="RefSeq" id="WP_221621260.1">
    <property type="nucleotide sequence ID" value="NZ_QKZK01000003.1"/>
</dbReference>
<name>A0A2W7P9V8_9BACT</name>
<comment type="caution">
    <text evidence="10">The sequence shown here is derived from an EMBL/GenBank/DDBJ whole genome shotgun (WGS) entry which is preliminary data.</text>
</comment>
<evidence type="ECO:0000256" key="7">
    <source>
        <dbReference type="PROSITE-ProRule" id="PRU01360"/>
    </source>
</evidence>
<dbReference type="GO" id="GO:0009279">
    <property type="term" value="C:cell outer membrane"/>
    <property type="evidence" value="ECO:0007669"/>
    <property type="project" value="UniProtKB-SubCell"/>
</dbReference>
<evidence type="ECO:0000256" key="8">
    <source>
        <dbReference type="SAM" id="SignalP"/>
    </source>
</evidence>
<evidence type="ECO:0000256" key="6">
    <source>
        <dbReference type="ARBA" id="ARBA00023237"/>
    </source>
</evidence>
<dbReference type="InterPro" id="IPR037066">
    <property type="entry name" value="Plug_dom_sf"/>
</dbReference>
<comment type="similarity">
    <text evidence="7">Belongs to the TonB-dependent receptor family.</text>
</comment>
<evidence type="ECO:0000313" key="11">
    <source>
        <dbReference type="Proteomes" id="UP000249239"/>
    </source>
</evidence>
<dbReference type="Gene3D" id="2.40.170.20">
    <property type="entry name" value="TonB-dependent receptor, beta-barrel domain"/>
    <property type="match status" value="1"/>
</dbReference>
<feature type="domain" description="TonB-dependent receptor plug" evidence="9">
    <location>
        <begin position="118"/>
        <end position="225"/>
    </location>
</feature>
<dbReference type="Gene3D" id="2.60.40.1120">
    <property type="entry name" value="Carboxypeptidase-like, regulatory domain"/>
    <property type="match status" value="1"/>
</dbReference>
<evidence type="ECO:0000256" key="2">
    <source>
        <dbReference type="ARBA" id="ARBA00022448"/>
    </source>
</evidence>
<dbReference type="SUPFAM" id="SSF49464">
    <property type="entry name" value="Carboxypeptidase regulatory domain-like"/>
    <property type="match status" value="1"/>
</dbReference>
<keyword evidence="2 7" id="KW-0813">Transport</keyword>
<dbReference type="AlphaFoldDB" id="A0A2W7P9V8"/>
<dbReference type="InterPro" id="IPR023996">
    <property type="entry name" value="TonB-dep_OMP_SusC/RagA"/>
</dbReference>
<keyword evidence="6 7" id="KW-0998">Cell outer membrane</keyword>
<dbReference type="PROSITE" id="PS52016">
    <property type="entry name" value="TONB_DEPENDENT_REC_3"/>
    <property type="match status" value="1"/>
</dbReference>
<evidence type="ECO:0000256" key="3">
    <source>
        <dbReference type="ARBA" id="ARBA00022452"/>
    </source>
</evidence>
<protein>
    <submittedName>
        <fullName evidence="10">TonB-linked SusC/RagA family outer membrane protein</fullName>
    </submittedName>
</protein>
<feature type="chain" id="PRO_5015878382" evidence="8">
    <location>
        <begin position="24"/>
        <end position="1027"/>
    </location>
</feature>
<dbReference type="EMBL" id="QKZK01000003">
    <property type="protein sequence ID" value="PZX20142.1"/>
    <property type="molecule type" value="Genomic_DNA"/>
</dbReference>
<dbReference type="FunFam" id="2.60.40.1120:FF:000003">
    <property type="entry name" value="Outer membrane protein Omp121"/>
    <property type="match status" value="1"/>
</dbReference>
<evidence type="ECO:0000256" key="1">
    <source>
        <dbReference type="ARBA" id="ARBA00004571"/>
    </source>
</evidence>
<gene>
    <name evidence="10" type="ORF">LX69_00598</name>
</gene>
<dbReference type="InterPro" id="IPR008969">
    <property type="entry name" value="CarboxyPept-like_regulatory"/>
</dbReference>
<keyword evidence="3 7" id="KW-1134">Transmembrane beta strand</keyword>
<comment type="subcellular location">
    <subcellularLocation>
        <location evidence="1 7">Cell outer membrane</location>
        <topology evidence="1 7">Multi-pass membrane protein</topology>
    </subcellularLocation>
</comment>
<accession>A0A2W7P9V8</accession>
<sequence>MRQLIKQCFAVLGFMMFGVLAMAQQTQTVKGKVLDATGAPIPGANVMIQGTTTGTITDMDGNYVLEVPDAQNAVLVFSFIGFQNQTVPVSNKTTINSVLKDDTIGLDEVVAIGYGVVKKRDLTGAVSSVKSDDITKTASSNAMSSMQARVPGIDIQQASGEAGSKLNINLRGNRSISASNDPLILVDGVEYGSTLDLNPSDIESMEVLKDASSTAIYGTKGANGVIIITTKRGKAGKTVVTVNSYLSSNQPTHVPQVMYGLTEVNRRINAERYKRDAILVKAGTGNWGDTKFDAVPVTDVLGGSAVNNLPYSEMDIYNEGSYTNWADQILQNGLTQNYEVSVSGGSESTNFNLSVGAMFEEGLLRNDKLDRYNVKSNIDHKMGKAFKVGTSLLYTYKSHDKRTNVFGQALKMTSIAHPYDESGNIILKPSPTYEAHANPLLDEVDGNFQHNVETPRFFGNGYLEIIPVKNLFFKSMIALDRMEMRDGLYQDFQSVGKLQAATGSYISVENQTQTKYTWENTLNYTTDLGTINHSLTGLLGHSMIQDVLESRTISGNTAAEHFYESSFYDLNNIKTPVLDKEYVKKSMLSYFMRLNYKFMDKYLLTASLRADGSSVLAKGKKWGYFPSVAAAWRVNEESFLTDIVWLDNLKLRTSWGISGNAAVNPYETVTTLSDFPVYYNLDGVEYAGKIPSKYGNDQLTWEKTSSLNFGLDFGVWSNRLSGSVDVYFSNTYDLLYYKSIPASQTYPQILDNIGETKASGVEIALNTLILNNTDFKWDINWSASFSQDEITKLSGGLTKNINGTIGQVVGEPVNIYYNYEADGCWGIGEFDTYKAAWLERHPGETMAMTGDPGTIKIIDANDNGKIDDDDKKVYNRSPKAVVGMNNTFTYKNLSLSVLVYARLGGYIAYDFNGLVTYDSSNWGDVDYWTPENQGAKFPTPGVNTNWSTYGGAALYEDASYLKVKDITLAYNLPQSLISKVGIGRVKVYGSVKNYFTFSNIDNYDPERGGAITFPLAKQLVCGINVEF</sequence>
<reference evidence="10 11" key="1">
    <citation type="submission" date="2018-06" db="EMBL/GenBank/DDBJ databases">
        <title>Genomic Encyclopedia of Archaeal and Bacterial Type Strains, Phase II (KMG-II): from individual species to whole genera.</title>
        <authorList>
            <person name="Goeker M."/>
        </authorList>
    </citation>
    <scope>NUCLEOTIDE SEQUENCE [LARGE SCALE GENOMIC DNA]</scope>
    <source>
        <strain evidence="10 11">DSM 6779</strain>
    </source>
</reference>
<dbReference type="Pfam" id="PF07715">
    <property type="entry name" value="Plug"/>
    <property type="match status" value="1"/>
</dbReference>
<dbReference type="InterPro" id="IPR012910">
    <property type="entry name" value="Plug_dom"/>
</dbReference>
<dbReference type="NCBIfam" id="TIGR04056">
    <property type="entry name" value="OMP_RagA_SusC"/>
    <property type="match status" value="1"/>
</dbReference>
<dbReference type="Pfam" id="PF13715">
    <property type="entry name" value="CarbopepD_reg_2"/>
    <property type="match status" value="1"/>
</dbReference>
<evidence type="ECO:0000313" key="10">
    <source>
        <dbReference type="EMBL" id="PZX20142.1"/>
    </source>
</evidence>
<dbReference type="Proteomes" id="UP000249239">
    <property type="component" value="Unassembled WGS sequence"/>
</dbReference>
<organism evidence="10 11">
    <name type="scientific">Breznakibacter xylanolyticus</name>
    <dbReference type="NCBI Taxonomy" id="990"/>
    <lineage>
        <taxon>Bacteria</taxon>
        <taxon>Pseudomonadati</taxon>
        <taxon>Bacteroidota</taxon>
        <taxon>Bacteroidia</taxon>
        <taxon>Marinilabiliales</taxon>
        <taxon>Marinilabiliaceae</taxon>
        <taxon>Breznakibacter</taxon>
    </lineage>
</organism>
<keyword evidence="8" id="KW-0732">Signal</keyword>
<dbReference type="Gene3D" id="2.170.130.10">
    <property type="entry name" value="TonB-dependent receptor, plug domain"/>
    <property type="match status" value="1"/>
</dbReference>
<keyword evidence="11" id="KW-1185">Reference proteome</keyword>
<dbReference type="InterPro" id="IPR036942">
    <property type="entry name" value="Beta-barrel_TonB_sf"/>
</dbReference>